<dbReference type="AlphaFoldDB" id="A0A3P6AK15"/>
<protein>
    <recommendedName>
        <fullName evidence="7">Peroxin-13</fullName>
    </recommendedName>
</protein>
<dbReference type="GO" id="GO:0016560">
    <property type="term" value="P:protein import into peroxisome matrix, docking"/>
    <property type="evidence" value="ECO:0007669"/>
    <property type="project" value="InterPro"/>
</dbReference>
<evidence type="ECO:0000256" key="2">
    <source>
        <dbReference type="ARBA" id="ARBA00022448"/>
    </source>
</evidence>
<evidence type="ECO:0000313" key="11">
    <source>
        <dbReference type="EMBL" id="VDC92892.1"/>
    </source>
</evidence>
<evidence type="ECO:0000256" key="9">
    <source>
        <dbReference type="SAM" id="MobiDB-lite"/>
    </source>
</evidence>
<feature type="compositionally biased region" description="Low complexity" evidence="9">
    <location>
        <begin position="353"/>
        <end position="370"/>
    </location>
</feature>
<feature type="transmembrane region" description="Helical" evidence="10">
    <location>
        <begin position="20"/>
        <end position="45"/>
    </location>
</feature>
<evidence type="ECO:0000256" key="3">
    <source>
        <dbReference type="ARBA" id="ARBA00022927"/>
    </source>
</evidence>
<sequence>MGEIIRPSNNNGIFCNEKKFIFLIIFIFILSRLFFFSILVITWPFLLSPLISRSLLICLLLLPPLSALEVRRRRLPKSSRILSPMATSVLWRDVGGSPPKPWEQEGNNNNTSGPKPFRPPSNTSTADSVEASGTANPGELVSSVNRTNTAATMNGLTRPVPSRPWEQQQTYGSTYGGGYGSNLGMNSGYGSGTYGSGLGGYGSSYGGGMYGGSSMYNRGGYGGGGGMYGSSGMYGGGGMYNSSFGGGYGMGMGTGMGMGMGMGMSPYGGQDPNDPFNQPPSPPGFWISFLRVMQGAVNFFGRVAMLIDQNTQAFHMFMSALLQLFDRGGMLYGELARFVLRMLGVRTKPRKMQQPPQGPNGLPLPHQPHGNQNYIEGPKGGAAPGGGGGGWDNVWGN</sequence>
<keyword evidence="10" id="KW-0812">Transmembrane</keyword>
<evidence type="ECO:0000256" key="1">
    <source>
        <dbReference type="ARBA" id="ARBA00006033"/>
    </source>
</evidence>
<dbReference type="GO" id="GO:1990429">
    <property type="term" value="C:peroxisomal importomer complex"/>
    <property type="evidence" value="ECO:0007669"/>
    <property type="project" value="TreeGrafter"/>
</dbReference>
<keyword evidence="10" id="KW-1133">Transmembrane helix</keyword>
<proteinExistence type="inferred from homology"/>
<keyword evidence="5 10" id="KW-0472">Membrane</keyword>
<dbReference type="GO" id="GO:0005778">
    <property type="term" value="C:peroxisomal membrane"/>
    <property type="evidence" value="ECO:0007669"/>
    <property type="project" value="UniProtKB-SubCell"/>
</dbReference>
<reference evidence="11" key="1">
    <citation type="submission" date="2018-11" db="EMBL/GenBank/DDBJ databases">
        <authorList>
            <consortium name="Genoscope - CEA"/>
            <person name="William W."/>
        </authorList>
    </citation>
    <scope>NUCLEOTIDE SEQUENCE</scope>
</reference>
<dbReference type="PANTHER" id="PTHR19332:SF1">
    <property type="entry name" value="PEROXISOMAL MEMBRANE PROTEIN PEX13"/>
    <property type="match status" value="1"/>
</dbReference>
<keyword evidence="6" id="KW-0576">Peroxisome</keyword>
<feature type="compositionally biased region" description="Polar residues" evidence="9">
    <location>
        <begin position="142"/>
        <end position="155"/>
    </location>
</feature>
<evidence type="ECO:0000256" key="8">
    <source>
        <dbReference type="ARBA" id="ARBA00046271"/>
    </source>
</evidence>
<evidence type="ECO:0000256" key="4">
    <source>
        <dbReference type="ARBA" id="ARBA00023010"/>
    </source>
</evidence>
<evidence type="ECO:0000256" key="7">
    <source>
        <dbReference type="ARBA" id="ARBA00029693"/>
    </source>
</evidence>
<organism evidence="11">
    <name type="scientific">Brassica oleracea</name>
    <name type="common">Wild cabbage</name>
    <dbReference type="NCBI Taxonomy" id="3712"/>
    <lineage>
        <taxon>Eukaryota</taxon>
        <taxon>Viridiplantae</taxon>
        <taxon>Streptophyta</taxon>
        <taxon>Embryophyta</taxon>
        <taxon>Tracheophyta</taxon>
        <taxon>Spermatophyta</taxon>
        <taxon>Magnoliopsida</taxon>
        <taxon>eudicotyledons</taxon>
        <taxon>Gunneridae</taxon>
        <taxon>Pentapetalae</taxon>
        <taxon>rosids</taxon>
        <taxon>malvids</taxon>
        <taxon>Brassicales</taxon>
        <taxon>Brassicaceae</taxon>
        <taxon>Brassiceae</taxon>
        <taxon>Brassica</taxon>
    </lineage>
</organism>
<feature type="compositionally biased region" description="Polar residues" evidence="9">
    <location>
        <begin position="120"/>
        <end position="135"/>
    </location>
</feature>
<name>A0A3P6AK15_BRAOL</name>
<comment type="subcellular location">
    <subcellularLocation>
        <location evidence="8">Peroxisome membrane</location>
    </subcellularLocation>
</comment>
<feature type="region of interest" description="Disordered" evidence="9">
    <location>
        <begin position="349"/>
        <end position="397"/>
    </location>
</feature>
<keyword evidence="2" id="KW-0813">Transport</keyword>
<keyword evidence="4" id="KW-0811">Translocation</keyword>
<comment type="similarity">
    <text evidence="1">Belongs to the peroxin-13 family.</text>
</comment>
<feature type="transmembrane region" description="Helical" evidence="10">
    <location>
        <begin position="51"/>
        <end position="70"/>
    </location>
</feature>
<evidence type="ECO:0000256" key="5">
    <source>
        <dbReference type="ARBA" id="ARBA00023136"/>
    </source>
</evidence>
<gene>
    <name evidence="11" type="ORF">BOLC3T16562H</name>
</gene>
<accession>A0A3P6AK15</accession>
<dbReference type="PANTHER" id="PTHR19332">
    <property type="entry name" value="PEROXISOMAL MEMBRANE PROTEIN PEX13"/>
    <property type="match status" value="1"/>
</dbReference>
<feature type="region of interest" description="Disordered" evidence="9">
    <location>
        <begin position="97"/>
        <end position="171"/>
    </location>
</feature>
<feature type="compositionally biased region" description="Gly residues" evidence="9">
    <location>
        <begin position="378"/>
        <end position="391"/>
    </location>
</feature>
<dbReference type="EMBL" id="LR031872">
    <property type="protein sequence ID" value="VDC92892.1"/>
    <property type="molecule type" value="Genomic_DNA"/>
</dbReference>
<keyword evidence="3" id="KW-0653">Protein transport</keyword>
<evidence type="ECO:0000256" key="6">
    <source>
        <dbReference type="ARBA" id="ARBA00023140"/>
    </source>
</evidence>
<dbReference type="InterPro" id="IPR035463">
    <property type="entry name" value="Pex13"/>
</dbReference>
<evidence type="ECO:0000256" key="10">
    <source>
        <dbReference type="SAM" id="Phobius"/>
    </source>
</evidence>